<dbReference type="InterPro" id="IPR024775">
    <property type="entry name" value="DinB-like"/>
</dbReference>
<evidence type="ECO:0000259" key="6">
    <source>
        <dbReference type="Pfam" id="PF12867"/>
    </source>
</evidence>
<keyword evidence="1" id="KW-0560">Oxidoreductase</keyword>
<dbReference type="EMBL" id="JBGUAW010000003">
    <property type="protein sequence ID" value="MFA9460309.1"/>
    <property type="molecule type" value="Genomic_DNA"/>
</dbReference>
<evidence type="ECO:0000259" key="5">
    <source>
        <dbReference type="Pfam" id="PF03781"/>
    </source>
</evidence>
<accession>A0ABV4TT36</accession>
<feature type="domain" description="DinB-like" evidence="6">
    <location>
        <begin position="14"/>
        <end position="140"/>
    </location>
</feature>
<dbReference type="Proteomes" id="UP001575181">
    <property type="component" value="Unassembled WGS sequence"/>
</dbReference>
<comment type="pathway">
    <text evidence="3">Amino-acid biosynthesis; ergothioneine biosynthesis.</text>
</comment>
<dbReference type="InterPro" id="IPR034660">
    <property type="entry name" value="DinB/YfiT-like"/>
</dbReference>
<dbReference type="Gene3D" id="1.20.120.450">
    <property type="entry name" value="dinb family like domain"/>
    <property type="match status" value="1"/>
</dbReference>
<dbReference type="RefSeq" id="WP_373655092.1">
    <property type="nucleotide sequence ID" value="NZ_JBGUAW010000003.1"/>
</dbReference>
<proteinExistence type="predicted"/>
<comment type="caution">
    <text evidence="7">The sequence shown here is derived from an EMBL/GenBank/DDBJ whole genome shotgun (WGS) entry which is preliminary data.</text>
</comment>
<dbReference type="InterPro" id="IPR030809">
    <property type="entry name" value="EgtB_signatur"/>
</dbReference>
<name>A0ABV4TT36_9GAMM</name>
<feature type="region of interest" description="Disordered" evidence="4">
    <location>
        <begin position="149"/>
        <end position="172"/>
    </location>
</feature>
<dbReference type="NCBIfam" id="NF041186">
    <property type="entry name" value="SenA"/>
    <property type="match status" value="1"/>
</dbReference>
<dbReference type="PANTHER" id="PTHR23150:SF36">
    <property type="entry name" value="HERCYNINE OXYGENASE"/>
    <property type="match status" value="1"/>
</dbReference>
<protein>
    <submittedName>
        <fullName evidence="7">Selenoneine synthase SenA</fullName>
    </submittedName>
</protein>
<evidence type="ECO:0000256" key="1">
    <source>
        <dbReference type="ARBA" id="ARBA00023002"/>
    </source>
</evidence>
<dbReference type="SUPFAM" id="SSF56436">
    <property type="entry name" value="C-type lectin-like"/>
    <property type="match status" value="1"/>
</dbReference>
<dbReference type="InterPro" id="IPR016187">
    <property type="entry name" value="CTDL_fold"/>
</dbReference>
<keyword evidence="8" id="KW-1185">Reference proteome</keyword>
<evidence type="ECO:0000256" key="2">
    <source>
        <dbReference type="ARBA" id="ARBA00023004"/>
    </source>
</evidence>
<keyword evidence="2" id="KW-0408">Iron</keyword>
<reference evidence="7 8" key="1">
    <citation type="submission" date="2024-08" db="EMBL/GenBank/DDBJ databases">
        <title>Whole-genome sequencing of halo(alkali)philic microorganisms from hypersaline lakes.</title>
        <authorList>
            <person name="Sorokin D.Y."/>
            <person name="Merkel A.Y."/>
            <person name="Messina E."/>
            <person name="Yakimov M."/>
        </authorList>
    </citation>
    <scope>NUCLEOTIDE SEQUENCE [LARGE SCALE GENOMIC DNA]</scope>
    <source>
        <strain evidence="7 8">Cl-TMA</strain>
    </source>
</reference>
<gene>
    <name evidence="7" type="primary">senA</name>
    <name evidence="7" type="ORF">ACERLL_05655</name>
</gene>
<dbReference type="InterPro" id="IPR005532">
    <property type="entry name" value="SUMF_dom"/>
</dbReference>
<dbReference type="PANTHER" id="PTHR23150">
    <property type="entry name" value="SULFATASE MODIFYING FACTOR 1, 2"/>
    <property type="match status" value="1"/>
</dbReference>
<dbReference type="NCBIfam" id="TIGR04373">
    <property type="entry name" value="egtB_X_signatur"/>
    <property type="match status" value="1"/>
</dbReference>
<evidence type="ECO:0000313" key="7">
    <source>
        <dbReference type="EMBL" id="MFA9460309.1"/>
    </source>
</evidence>
<dbReference type="SUPFAM" id="SSF109854">
    <property type="entry name" value="DinB/YfiT-like putative metalloenzymes"/>
    <property type="match status" value="1"/>
</dbReference>
<dbReference type="Pfam" id="PF12867">
    <property type="entry name" value="DinB_2"/>
    <property type="match status" value="1"/>
</dbReference>
<dbReference type="Gene3D" id="3.90.1580.10">
    <property type="entry name" value="paralog of FGE (formylglycine-generating enzyme)"/>
    <property type="match status" value="1"/>
</dbReference>
<dbReference type="Pfam" id="PF03781">
    <property type="entry name" value="FGE-sulfatase"/>
    <property type="match status" value="1"/>
</dbReference>
<sequence length="445" mass="49798">MTQPVQADTLLDMLADARARTFELVEGLDGPQLTEPMLATVNPLLWEIGHVAWFHEYWILRHLDGLEPLIPDADALYDSSAIPHDDRWGLPLPSLEDTIAYMTSVHNALAARLEPLGSGPAPVSDSYFYQLTTYHEDMHDEAFTYTRQTLGQPRPDFSRTGGGLDPDDPPRAGALPGDVEVPGGVFWLGAAEDAPFVFDNEKWAHRVDLRPFRIARAPVTNADFAAFVEDGGYREPRWWSEVGWQWLQAQGRAHPVYWRAQDTGGWLVKDFDGWRPLPPQAPVVHVSAFEAEAYCRWAGRRLPTEAEWEAAAAGEPDGSGRALVEGKRRFPWGAEPPAPRRANLDGRHLGTLDVADCAAGDSAFGCRQMIGNVWEWTASPFEPFPGFTPDPYRDYSQPWFGDNRVLRGGAWATRGRLLRNTWRNFFTPGRCDVLAGFRTCALDED</sequence>
<dbReference type="InterPro" id="IPR051043">
    <property type="entry name" value="Sulfatase_Mod_Factor_Kinase"/>
</dbReference>
<evidence type="ECO:0000313" key="8">
    <source>
        <dbReference type="Proteomes" id="UP001575181"/>
    </source>
</evidence>
<dbReference type="InterPro" id="IPR042095">
    <property type="entry name" value="SUMF_sf"/>
</dbReference>
<organism evidence="7 8">
    <name type="scientific">Thiohalorhabdus methylotrophus</name>
    <dbReference type="NCBI Taxonomy" id="3242694"/>
    <lineage>
        <taxon>Bacteria</taxon>
        <taxon>Pseudomonadati</taxon>
        <taxon>Pseudomonadota</taxon>
        <taxon>Gammaproteobacteria</taxon>
        <taxon>Thiohalorhabdales</taxon>
        <taxon>Thiohalorhabdaceae</taxon>
        <taxon>Thiohalorhabdus</taxon>
    </lineage>
</organism>
<evidence type="ECO:0000256" key="3">
    <source>
        <dbReference type="ARBA" id="ARBA00037882"/>
    </source>
</evidence>
<evidence type="ECO:0000256" key="4">
    <source>
        <dbReference type="SAM" id="MobiDB-lite"/>
    </source>
</evidence>
<feature type="domain" description="Sulfatase-modifying factor enzyme-like" evidence="5">
    <location>
        <begin position="176"/>
        <end position="439"/>
    </location>
</feature>